<reference evidence="1" key="1">
    <citation type="submission" date="2022-11" db="EMBL/GenBank/DDBJ databases">
        <title>Genomic of Pseudomonas TF18.</title>
        <authorList>
            <person name="Liu T."/>
        </authorList>
    </citation>
    <scope>NUCLEOTIDE SEQUENCE</scope>
    <source>
        <strain evidence="1">TF18</strain>
    </source>
</reference>
<dbReference type="Proteomes" id="UP001164632">
    <property type="component" value="Chromosome"/>
</dbReference>
<dbReference type="AlphaFoldDB" id="A0AA47E5P9"/>
<name>A0AA47E5P9_9GAMM</name>
<proteinExistence type="predicted"/>
<organism evidence="1 2">
    <name type="scientific">Stutzerimonas frequens</name>
    <dbReference type="NCBI Taxonomy" id="2968969"/>
    <lineage>
        <taxon>Bacteria</taxon>
        <taxon>Pseudomonadati</taxon>
        <taxon>Pseudomonadota</taxon>
        <taxon>Gammaproteobacteria</taxon>
        <taxon>Pseudomonadales</taxon>
        <taxon>Pseudomonadaceae</taxon>
        <taxon>Stutzerimonas</taxon>
    </lineage>
</organism>
<dbReference type="EMBL" id="CP113257">
    <property type="protein sequence ID" value="WAE54634.1"/>
    <property type="molecule type" value="Genomic_DNA"/>
</dbReference>
<evidence type="ECO:0000313" key="1">
    <source>
        <dbReference type="EMBL" id="WAE54634.1"/>
    </source>
</evidence>
<dbReference type="RefSeq" id="WP_200594021.1">
    <property type="nucleotide sequence ID" value="NZ_CP113257.1"/>
</dbReference>
<protein>
    <submittedName>
        <fullName evidence="1">DUF6482 family protein</fullName>
    </submittedName>
</protein>
<accession>A0AA47E5P9</accession>
<dbReference type="InterPro" id="IPR045508">
    <property type="entry name" value="DUF6482"/>
</dbReference>
<gene>
    <name evidence="1" type="ORF">OSV15_10930</name>
</gene>
<sequence>MQIGKSVKESAVKKLSRFGLRLALLRGKVARVELHGLRCCGYSAWVIDRQGQRRQFAEGERSVWPDQGSLKRVLRSVGVREVYWRQVVSHDEMIGRPGCSEPEAGLPVPLRAEG</sequence>
<evidence type="ECO:0000313" key="2">
    <source>
        <dbReference type="Proteomes" id="UP001164632"/>
    </source>
</evidence>
<dbReference type="Pfam" id="PF20090">
    <property type="entry name" value="DUF6482"/>
    <property type="match status" value="1"/>
</dbReference>